<protein>
    <submittedName>
        <fullName evidence="1">Uncharacterized protein</fullName>
    </submittedName>
</protein>
<gene>
    <name evidence="1" type="ORF">FKW44_001196</name>
</gene>
<keyword evidence="2" id="KW-1185">Reference proteome</keyword>
<feature type="non-terminal residue" evidence="1">
    <location>
        <position position="1"/>
    </location>
</feature>
<sequence length="137" mass="15554">QAKLLCYYDHRHEPALRLSPLKVDVNHREPHLLGIISSVKSKLQVAGVGNDKKISDMRVSSHAWIPDASLRSIIGLRSVARLDPEAKKEEYEMLQVANYGLGGHYDCHHDSMFIYKEPDFLPESLEETKAPYITGDR</sequence>
<dbReference type="AlphaFoldDB" id="A0A7T8QVD6"/>
<evidence type="ECO:0000313" key="1">
    <source>
        <dbReference type="EMBL" id="QQP56509.1"/>
    </source>
</evidence>
<evidence type="ECO:0000313" key="2">
    <source>
        <dbReference type="Proteomes" id="UP000595437"/>
    </source>
</evidence>
<dbReference type="OrthoDB" id="420380at2759"/>
<proteinExistence type="predicted"/>
<dbReference type="Gene3D" id="2.60.120.620">
    <property type="entry name" value="q2cbj1_9rhob like domain"/>
    <property type="match status" value="1"/>
</dbReference>
<accession>A0A7T8QVD6</accession>
<dbReference type="EMBL" id="CP045890">
    <property type="protein sequence ID" value="QQP56509.1"/>
    <property type="molecule type" value="Genomic_DNA"/>
</dbReference>
<organism evidence="1 2">
    <name type="scientific">Caligus rogercresseyi</name>
    <name type="common">Sea louse</name>
    <dbReference type="NCBI Taxonomy" id="217165"/>
    <lineage>
        <taxon>Eukaryota</taxon>
        <taxon>Metazoa</taxon>
        <taxon>Ecdysozoa</taxon>
        <taxon>Arthropoda</taxon>
        <taxon>Crustacea</taxon>
        <taxon>Multicrustacea</taxon>
        <taxon>Hexanauplia</taxon>
        <taxon>Copepoda</taxon>
        <taxon>Siphonostomatoida</taxon>
        <taxon>Caligidae</taxon>
        <taxon>Caligus</taxon>
    </lineage>
</organism>
<dbReference type="Proteomes" id="UP000595437">
    <property type="component" value="Chromosome 1"/>
</dbReference>
<reference evidence="2" key="1">
    <citation type="submission" date="2021-01" db="EMBL/GenBank/DDBJ databases">
        <title>Caligus Genome Assembly.</title>
        <authorList>
            <person name="Gallardo-Escarate C."/>
        </authorList>
    </citation>
    <scope>NUCLEOTIDE SEQUENCE [LARGE SCALE GENOMIC DNA]</scope>
</reference>
<feature type="non-terminal residue" evidence="1">
    <location>
        <position position="137"/>
    </location>
</feature>
<name>A0A7T8QVD6_CALRO</name>